<keyword evidence="2" id="KW-1185">Reference proteome</keyword>
<dbReference type="RefSeq" id="WP_131183223.1">
    <property type="nucleotide sequence ID" value="NZ_QJUO01000003.1"/>
</dbReference>
<reference evidence="1 2" key="1">
    <citation type="submission" date="2018-06" db="EMBL/GenBank/DDBJ databases">
        <title>Three novel Pseudomonas species isolated from symptomatic oak.</title>
        <authorList>
            <person name="Bueno-Gonzalez V."/>
            <person name="Brady C."/>
        </authorList>
    </citation>
    <scope>NUCLEOTIDE SEQUENCE [LARGE SCALE GENOMIC DNA]</scope>
    <source>
        <strain evidence="1 2">P17C</strain>
    </source>
</reference>
<sequence length="80" mass="8765">MMYAELIDQEDFRHRLQALGIRVPADADPYQACEYALQGLDPVQAQALRQMVTEVLGSGASVLPSVREAICRLLLPALAP</sequence>
<dbReference type="AlphaFoldDB" id="A0A4Q9RDX7"/>
<organism evidence="1 2">
    <name type="scientific">Stutzerimonas kirkiae</name>
    <dbReference type="NCBI Taxonomy" id="2211392"/>
    <lineage>
        <taxon>Bacteria</taxon>
        <taxon>Pseudomonadati</taxon>
        <taxon>Pseudomonadota</taxon>
        <taxon>Gammaproteobacteria</taxon>
        <taxon>Pseudomonadales</taxon>
        <taxon>Pseudomonadaceae</taxon>
        <taxon>Stutzerimonas</taxon>
    </lineage>
</organism>
<proteinExistence type="predicted"/>
<evidence type="ECO:0000313" key="1">
    <source>
        <dbReference type="EMBL" id="TBU99888.1"/>
    </source>
</evidence>
<protein>
    <submittedName>
        <fullName evidence="1">Uncharacterized protein</fullName>
    </submittedName>
</protein>
<dbReference type="Proteomes" id="UP000292639">
    <property type="component" value="Unassembled WGS sequence"/>
</dbReference>
<comment type="caution">
    <text evidence="1">The sequence shown here is derived from an EMBL/GenBank/DDBJ whole genome shotgun (WGS) entry which is preliminary data.</text>
</comment>
<name>A0A4Q9RDX7_9GAMM</name>
<accession>A0A4Q9RDX7</accession>
<dbReference type="OrthoDB" id="6169664at2"/>
<dbReference type="EMBL" id="QJUP01000001">
    <property type="protein sequence ID" value="TBU99888.1"/>
    <property type="molecule type" value="Genomic_DNA"/>
</dbReference>
<gene>
    <name evidence="1" type="ORF">DNJ96_00910</name>
</gene>
<evidence type="ECO:0000313" key="2">
    <source>
        <dbReference type="Proteomes" id="UP000292639"/>
    </source>
</evidence>